<evidence type="ECO:0000313" key="8">
    <source>
        <dbReference type="Proteomes" id="UP001056132"/>
    </source>
</evidence>
<keyword evidence="1" id="KW-0812">Transmembrane</keyword>
<feature type="transmembrane region" description="Helical" evidence="1">
    <location>
        <begin position="73"/>
        <end position="91"/>
    </location>
</feature>
<dbReference type="InterPro" id="IPR053156">
    <property type="entry name" value="T6SS_TssM-like"/>
</dbReference>
<feature type="domain" description="Type VI secretion system IcmF C-terminal" evidence="2">
    <location>
        <begin position="1187"/>
        <end position="1288"/>
    </location>
</feature>
<dbReference type="InterPro" id="IPR017731">
    <property type="entry name" value="TssM1-like"/>
</dbReference>
<evidence type="ECO:0000313" key="6">
    <source>
        <dbReference type="EMBL" id="URF06936.1"/>
    </source>
</evidence>
<evidence type="ECO:0000313" key="7">
    <source>
        <dbReference type="Proteomes" id="UP000318943"/>
    </source>
</evidence>
<evidence type="ECO:0000256" key="1">
    <source>
        <dbReference type="SAM" id="Phobius"/>
    </source>
</evidence>
<dbReference type="Proteomes" id="UP000318943">
    <property type="component" value="Unassembled WGS sequence"/>
</dbReference>
<dbReference type="PANTHER" id="PTHR36153:SF1">
    <property type="entry name" value="TYPE VI SECRETION SYSTEM COMPONENT TSSM1"/>
    <property type="match status" value="1"/>
</dbReference>
<dbReference type="Pfam" id="PF14331">
    <property type="entry name" value="IcmF-related_N"/>
    <property type="match status" value="1"/>
</dbReference>
<evidence type="ECO:0000259" key="2">
    <source>
        <dbReference type="Pfam" id="PF06744"/>
    </source>
</evidence>
<keyword evidence="1" id="KW-1133">Transmembrane helix</keyword>
<dbReference type="NCBIfam" id="TIGR03348">
    <property type="entry name" value="VI_IcmF"/>
    <property type="match status" value="1"/>
</dbReference>
<dbReference type="InterPro" id="IPR010623">
    <property type="entry name" value="IcmF_C"/>
</dbReference>
<dbReference type="KEGG" id="ccam:M5D45_28140"/>
<feature type="transmembrane region" description="Helical" evidence="1">
    <location>
        <begin position="49"/>
        <end position="66"/>
    </location>
</feature>
<feature type="domain" description="Type VI secretion system component TssM1 N-terminal" evidence="4">
    <location>
        <begin position="261"/>
        <end position="540"/>
    </location>
</feature>
<reference evidence="5 7" key="1">
    <citation type="submission" date="2019-05" db="EMBL/GenBank/DDBJ databases">
        <title>Whole genome sequence analysis of Cupriavidus campinensis S14E4C strain.</title>
        <authorList>
            <person name="Abbaszade G."/>
            <person name="Szabo A."/>
            <person name="Toumi M."/>
            <person name="Toth E."/>
        </authorList>
    </citation>
    <scope>NUCLEOTIDE SEQUENCE [LARGE SCALE GENOMIC DNA]</scope>
    <source>
        <strain evidence="5 7">S14E4C</strain>
    </source>
</reference>
<dbReference type="InterPro" id="IPR025743">
    <property type="entry name" value="TssM1_N"/>
</dbReference>
<protein>
    <submittedName>
        <fullName evidence="6">Type VI secretion system membrane subunit TssM</fullName>
    </submittedName>
</protein>
<feature type="domain" description="IcmF-related" evidence="3">
    <location>
        <begin position="592"/>
        <end position="912"/>
    </location>
</feature>
<evidence type="ECO:0000259" key="4">
    <source>
        <dbReference type="Pfam" id="PF14331"/>
    </source>
</evidence>
<dbReference type="Pfam" id="PF06761">
    <property type="entry name" value="IcmF-related"/>
    <property type="match status" value="1"/>
</dbReference>
<dbReference type="EMBL" id="VCIZ01000005">
    <property type="protein sequence ID" value="TSP12652.1"/>
    <property type="molecule type" value="Genomic_DNA"/>
</dbReference>
<dbReference type="InterPro" id="IPR009612">
    <property type="entry name" value="IcmF-rel"/>
</dbReference>
<reference evidence="6" key="3">
    <citation type="submission" date="2022-05" db="EMBL/GenBank/DDBJ databases">
        <authorList>
            <person name="Kunte H.-J."/>
        </authorList>
    </citation>
    <scope>NUCLEOTIDE SEQUENCE</scope>
    <source>
        <strain evidence="6">G5</strain>
    </source>
</reference>
<gene>
    <name evidence="6" type="primary">tssM</name>
    <name evidence="5" type="ORF">FGG12_10545</name>
    <name evidence="6" type="ORF">M5D45_28140</name>
</gene>
<reference evidence="6" key="2">
    <citation type="journal article" date="2022" name="Microbiol. Resour. Announc.">
        <title>Genome Sequence of Cupriavidus campinensis Strain G5, a Member of a Bacterial Consortium Capable of Polyethylene Degradation.</title>
        <authorList>
            <person name="Schneider B."/>
            <person name="Pfeiffer F."/>
            <person name="Dyall-Smith M."/>
            <person name="Kunte H.J."/>
        </authorList>
    </citation>
    <scope>NUCLEOTIDE SEQUENCE</scope>
    <source>
        <strain evidence="6">G5</strain>
    </source>
</reference>
<feature type="transmembrane region" description="Helical" evidence="1">
    <location>
        <begin position="535"/>
        <end position="556"/>
    </location>
</feature>
<dbReference type="Proteomes" id="UP001056132">
    <property type="component" value="Chromosome 2"/>
</dbReference>
<dbReference type="Pfam" id="PF06744">
    <property type="entry name" value="IcmF_C"/>
    <property type="match status" value="1"/>
</dbReference>
<keyword evidence="7" id="KW-1185">Reference proteome</keyword>
<accession>A0AAE9IA73</accession>
<name>A0AAE9IA73_9BURK</name>
<proteinExistence type="predicted"/>
<dbReference type="PANTHER" id="PTHR36153">
    <property type="entry name" value="INNER MEMBRANE PROTEIN-RELATED"/>
    <property type="match status" value="1"/>
</dbReference>
<dbReference type="EMBL" id="CP097331">
    <property type="protein sequence ID" value="URF06936.1"/>
    <property type="molecule type" value="Genomic_DNA"/>
</dbReference>
<sequence>MHNLKTFFSPLFSKAMLAFLAVVALGLAVWFLGPWLAFGAHHPLGDLSLRVTAIVMLVVLYVCWLRRWPYSPLAVAAVCMLLWHLGPLLALGEVRPLASYGARTVCILLIVIAYGVYGAWRLWRALRSNDALVKRIFAAPDDAAARPREELHVLGAIVGKAVQHVRRIHGRGLGLKRFFESDRQLYDLPWFLMLGTPEAGKTIAALNSGLEFPEADQMNAVSLKAPQGTTYCDWWFTNEAVLIDAAGRYADHRAGETDEPERNKTEWIGFLGLLRKHRPRAPVNGVVLALSASELLGKSPDERIALAATLRTRLTELRHELGIRFPVYVLVTKVDVLPGFGEYFQSLTAEGRAQVWGIAVSAPDDGTVRGVNNLREQCVEEIGVLVDRLEAGVNNRLIEEYETERRKRLYALPAEFGCLADVVLDVVSLVFMDSRYDSTQIDSALRGVYFSSAMQSDVTIAADKTTLLQRLRGGAIRSVPSDTGAEAETSGAPGAETSGYRSYFLHNLFQQVIVPEAHLVRPNLRWELRFRAMRGASYLASIVVCGWLVYALIASFENNRDYLTAIDAKVTALDERVKGYRKLHEPAALPAMLNASAELPHLGQLDLANPGFDYRYGLYAAPPVIDASGRTYAILLRQTLLPHVVRRLEDSLDARMEAGDPDGVYSALTAYLMLYDRKHFDAAVFKAWVLKDWEQSDSSSAVFGEPHRMRQHLQALFDGDDLSPTTPRNALLVDRARRYLSSNPAPRRLYERAMVEMAKEAPEPVTLARAAGLQAGSVLTLADSDLLEQGVPGLYTYDGYHKVFARRLAHFLVKAQPADAWIMGRTELQTKAGYGQDVATLMASSPLAEDIRRQYLIDYANYWQRFLESVRPAMPDAAEQGGSTVLDLQILRILSSADSPLARLARTAIRETSLSVADDEEDGMDAAQKAVTATGMSSRLHTVTRAASAASALGGTNRLRRVERELVDNRFAALREVVTGHADGGAGTAPASAPVAALGSGGNALHLGGILALLGEQYTRLSVAGAALAANSMPPAVDIGTMLQLEAEKLPAPFRAVLAGISVQVTQKVNAGVGTLLAAQLESSVGAACRRAIAGKYPFVADASQDVDIEDFHHIFAADGLLDAFFTRTLAPNVDTSSRPWRYKALSPGMPPIHGPSLEPFERAAAIRETFFRESGGKRMAWKVDARVANLDPEILELSLDIDGQQIRYAHGPVVTFQLGWPGPRGGAVAGMSASPKIRPDTSTIVTSGPWALFRLVDQGRPVGTASASRMVVDFTFDDRHAALEFVTGGHANALSGQLLRGFSCPKGT</sequence>
<evidence type="ECO:0000259" key="3">
    <source>
        <dbReference type="Pfam" id="PF06761"/>
    </source>
</evidence>
<evidence type="ECO:0000313" key="5">
    <source>
        <dbReference type="EMBL" id="TSP12652.1"/>
    </source>
</evidence>
<feature type="transmembrane region" description="Helical" evidence="1">
    <location>
        <begin position="97"/>
        <end position="117"/>
    </location>
</feature>
<organism evidence="6 8">
    <name type="scientific">Cupriavidus campinensis</name>
    <dbReference type="NCBI Taxonomy" id="151783"/>
    <lineage>
        <taxon>Bacteria</taxon>
        <taxon>Pseudomonadati</taxon>
        <taxon>Pseudomonadota</taxon>
        <taxon>Betaproteobacteria</taxon>
        <taxon>Burkholderiales</taxon>
        <taxon>Burkholderiaceae</taxon>
        <taxon>Cupriavidus</taxon>
    </lineage>
</organism>
<keyword evidence="1" id="KW-0472">Membrane</keyword>
<dbReference type="RefSeq" id="WP_144197621.1">
    <property type="nucleotide sequence ID" value="NZ_CP097331.1"/>
</dbReference>